<dbReference type="STRING" id="351607.Acel_1371"/>
<keyword evidence="2" id="KW-1003">Cell membrane</keyword>
<feature type="compositionally biased region" description="Basic and acidic residues" evidence="14">
    <location>
        <begin position="1"/>
        <end position="20"/>
    </location>
</feature>
<dbReference type="FunFam" id="2.40.440.10:FF:000005">
    <property type="entry name" value="L,D-transpeptidase 2"/>
    <property type="match status" value="1"/>
</dbReference>
<dbReference type="PANTHER" id="PTHR30582:SF2">
    <property type="entry name" value="L,D-TRANSPEPTIDASE YCIB-RELATED"/>
    <property type="match status" value="1"/>
</dbReference>
<feature type="compositionally biased region" description="Pro residues" evidence="14">
    <location>
        <begin position="477"/>
        <end position="496"/>
    </location>
</feature>
<feature type="active site" description="Proton donor/acceptor" evidence="13">
    <location>
        <position position="369"/>
    </location>
</feature>
<evidence type="ECO:0000256" key="11">
    <source>
        <dbReference type="ARBA" id="ARBA00023316"/>
    </source>
</evidence>
<dbReference type="AlphaFoldDB" id="A0LUN3"/>
<feature type="transmembrane region" description="Helical" evidence="15">
    <location>
        <begin position="41"/>
        <end position="60"/>
    </location>
</feature>
<keyword evidence="9" id="KW-0449">Lipoprotein</keyword>
<dbReference type="HOGENOM" id="CLU_039404_3_1_11"/>
<dbReference type="Pfam" id="PF03734">
    <property type="entry name" value="YkuD"/>
    <property type="match status" value="1"/>
</dbReference>
<evidence type="ECO:0000256" key="9">
    <source>
        <dbReference type="ARBA" id="ARBA00023288"/>
    </source>
</evidence>
<dbReference type="PROSITE" id="PS52029">
    <property type="entry name" value="LD_TPASE"/>
    <property type="match status" value="1"/>
</dbReference>
<feature type="active site" description="Nucleophile" evidence="13">
    <location>
        <position position="387"/>
    </location>
</feature>
<reference evidence="17 18" key="1">
    <citation type="journal article" date="2009" name="Genome Res.">
        <title>Complete genome of the cellulolytic thermophile Acidothermus cellulolyticus 11B provides insights into its ecophysiological and evolutionary adaptations.</title>
        <authorList>
            <person name="Barabote R.D."/>
            <person name="Xie G."/>
            <person name="Leu D.H."/>
            <person name="Normand P."/>
            <person name="Necsulea A."/>
            <person name="Daubin V."/>
            <person name="Medigue C."/>
            <person name="Adney W.S."/>
            <person name="Xu X.C."/>
            <person name="Lapidus A."/>
            <person name="Parales R.E."/>
            <person name="Detter C."/>
            <person name="Pujic P."/>
            <person name="Bruce D."/>
            <person name="Lavire C."/>
            <person name="Challacombe J.F."/>
            <person name="Brettin T.S."/>
            <person name="Berry A.M."/>
        </authorList>
    </citation>
    <scope>NUCLEOTIDE SEQUENCE [LARGE SCALE GENOMIC DNA]</scope>
    <source>
        <strain evidence="18">ATCC 43068 / DSM 8971 / 11B</strain>
    </source>
</reference>
<evidence type="ECO:0000256" key="7">
    <source>
        <dbReference type="ARBA" id="ARBA00023136"/>
    </source>
</evidence>
<name>A0LUN3_ACIC1</name>
<evidence type="ECO:0000256" key="5">
    <source>
        <dbReference type="ARBA" id="ARBA00022960"/>
    </source>
</evidence>
<dbReference type="InterPro" id="IPR050979">
    <property type="entry name" value="LD-transpeptidase"/>
</dbReference>
<protein>
    <submittedName>
        <fullName evidence="17">ErfK/YbiS/YcfS/YnhG family protein</fullName>
    </submittedName>
</protein>
<keyword evidence="6 13" id="KW-0573">Peptidoglycan synthesis</keyword>
<dbReference type="PANTHER" id="PTHR30582">
    <property type="entry name" value="L,D-TRANSPEPTIDASE"/>
    <property type="match status" value="1"/>
</dbReference>
<dbReference type="InterPro" id="IPR038063">
    <property type="entry name" value="Transpep_catalytic_dom"/>
</dbReference>
<comment type="pathway">
    <text evidence="12">Glycan biosynthesis.</text>
</comment>
<dbReference type="UniPathway" id="UPA00219"/>
<evidence type="ECO:0000256" key="13">
    <source>
        <dbReference type="PROSITE-ProRule" id="PRU01373"/>
    </source>
</evidence>
<dbReference type="CDD" id="cd13432">
    <property type="entry name" value="LDT_IgD_like_2"/>
    <property type="match status" value="1"/>
</dbReference>
<evidence type="ECO:0000256" key="3">
    <source>
        <dbReference type="ARBA" id="ARBA00022679"/>
    </source>
</evidence>
<dbReference type="Gene3D" id="2.60.40.3780">
    <property type="match status" value="1"/>
</dbReference>
<dbReference type="CDD" id="cd16913">
    <property type="entry name" value="YkuD_like"/>
    <property type="match status" value="1"/>
</dbReference>
<dbReference type="GO" id="GO:0071555">
    <property type="term" value="P:cell wall organization"/>
    <property type="evidence" value="ECO:0007669"/>
    <property type="project" value="UniProtKB-UniRule"/>
</dbReference>
<dbReference type="Gene3D" id="2.60.40.3710">
    <property type="match status" value="1"/>
</dbReference>
<dbReference type="RefSeq" id="WP_011720206.1">
    <property type="nucleotide sequence ID" value="NC_008578.1"/>
</dbReference>
<keyword evidence="8" id="KW-0564">Palmitate</keyword>
<dbReference type="eggNOG" id="COG1376">
    <property type="taxonomic scope" value="Bacteria"/>
</dbReference>
<feature type="region of interest" description="Disordered" evidence="14">
    <location>
        <begin position="1"/>
        <end position="22"/>
    </location>
</feature>
<evidence type="ECO:0000256" key="14">
    <source>
        <dbReference type="SAM" id="MobiDB-lite"/>
    </source>
</evidence>
<evidence type="ECO:0000256" key="6">
    <source>
        <dbReference type="ARBA" id="ARBA00022984"/>
    </source>
</evidence>
<feature type="region of interest" description="Disordered" evidence="14">
    <location>
        <begin position="463"/>
        <end position="522"/>
    </location>
</feature>
<keyword evidence="10" id="KW-0012">Acyltransferase</keyword>
<evidence type="ECO:0000313" key="17">
    <source>
        <dbReference type="EMBL" id="ABK53143.1"/>
    </source>
</evidence>
<evidence type="ECO:0000256" key="15">
    <source>
        <dbReference type="SAM" id="Phobius"/>
    </source>
</evidence>
<dbReference type="GO" id="GO:0008360">
    <property type="term" value="P:regulation of cell shape"/>
    <property type="evidence" value="ECO:0007669"/>
    <property type="project" value="UniProtKB-UniRule"/>
</dbReference>
<keyword evidence="18" id="KW-1185">Reference proteome</keyword>
<dbReference type="Gene3D" id="2.40.440.10">
    <property type="entry name" value="L,D-transpeptidase catalytic domain-like"/>
    <property type="match status" value="1"/>
</dbReference>
<organism evidence="17 18">
    <name type="scientific">Acidothermus cellulolyticus (strain ATCC 43068 / DSM 8971 / 11B)</name>
    <dbReference type="NCBI Taxonomy" id="351607"/>
    <lineage>
        <taxon>Bacteria</taxon>
        <taxon>Bacillati</taxon>
        <taxon>Actinomycetota</taxon>
        <taxon>Actinomycetes</taxon>
        <taxon>Acidothermales</taxon>
        <taxon>Acidothermaceae</taxon>
        <taxon>Acidothermus</taxon>
    </lineage>
</organism>
<feature type="compositionally biased region" description="Polar residues" evidence="14">
    <location>
        <begin position="507"/>
        <end position="522"/>
    </location>
</feature>
<evidence type="ECO:0000256" key="1">
    <source>
        <dbReference type="ARBA" id="ARBA00004752"/>
    </source>
</evidence>
<dbReference type="Proteomes" id="UP000008221">
    <property type="component" value="Chromosome"/>
</dbReference>
<accession>A0LUN3</accession>
<keyword evidence="5 13" id="KW-0133">Cell shape</keyword>
<dbReference type="Pfam" id="PF17964">
    <property type="entry name" value="Big_10"/>
    <property type="match status" value="1"/>
</dbReference>
<dbReference type="GO" id="GO:0005576">
    <property type="term" value="C:extracellular region"/>
    <property type="evidence" value="ECO:0007669"/>
    <property type="project" value="TreeGrafter"/>
</dbReference>
<dbReference type="InterPro" id="IPR041280">
    <property type="entry name" value="Big_10"/>
</dbReference>
<dbReference type="InParanoid" id="A0LUN3"/>
<evidence type="ECO:0000256" key="12">
    <source>
        <dbReference type="ARBA" id="ARBA00060592"/>
    </source>
</evidence>
<evidence type="ECO:0000256" key="10">
    <source>
        <dbReference type="ARBA" id="ARBA00023315"/>
    </source>
</evidence>
<proteinExistence type="predicted"/>
<evidence type="ECO:0000256" key="8">
    <source>
        <dbReference type="ARBA" id="ARBA00023139"/>
    </source>
</evidence>
<keyword evidence="3" id="KW-0808">Transferase</keyword>
<evidence type="ECO:0000313" key="18">
    <source>
        <dbReference type="Proteomes" id="UP000008221"/>
    </source>
</evidence>
<dbReference type="GO" id="GO:0016746">
    <property type="term" value="F:acyltransferase activity"/>
    <property type="evidence" value="ECO:0007669"/>
    <property type="project" value="UniProtKB-KW"/>
</dbReference>
<gene>
    <name evidence="17" type="ordered locus">Acel_1371</name>
</gene>
<keyword evidence="15" id="KW-1133">Transmembrane helix</keyword>
<evidence type="ECO:0000256" key="4">
    <source>
        <dbReference type="ARBA" id="ARBA00022729"/>
    </source>
</evidence>
<sequence>MTGQPHDDGWEIGGGDRRIPADVLPKHRAPRSRVRPALRHGLLGLLVAGGLAIATAAALGGCQQRAPAGLAAAGGNQTSAPTSRTSVSALPVDFTVSPADKATGVPLNADVTVSVQHGSLTLVSVADGAGHRLDGGMDADHHTWRSAEALQPGTTYHVVAEAEDDAGQAATFSSTFSTMQPSKVLGMRIAPLEGETVGVGMPIIIYFTAPVTDKAAVERHLSVEASMPVLGAWHWYGDTEVHYRPTVYWPVGDQVTLHADLAGVDAGRGVWGTENRTVHFTIGDSHISVVDARTHMMTVRINGQVARVIPVSTGRDKYPTTSGVHVVLEKAQKVIMDSATVGIPKGDPDYYYEVVYWNVRISWSGEFVHAAPWSVADQGRVNVSHGCVNVSPANAEWFYNLSQRGDIVQVVGTPRGLESGNGWTDWNMPWSQWVAGSALPANENPRLSDADVVAAEGDGFGYYSPTPGVSNNRHWVPPAPATRPATPTPSSTPSPTPSSHATGSAKPTPTVSAGSPTSSGSG</sequence>
<dbReference type="SUPFAM" id="SSF141523">
    <property type="entry name" value="L,D-transpeptidase catalytic domain-like"/>
    <property type="match status" value="1"/>
</dbReference>
<keyword evidence="7 15" id="KW-0472">Membrane</keyword>
<dbReference type="GO" id="GO:0018104">
    <property type="term" value="P:peptidoglycan-protein cross-linking"/>
    <property type="evidence" value="ECO:0007669"/>
    <property type="project" value="TreeGrafter"/>
</dbReference>
<dbReference type="EMBL" id="CP000481">
    <property type="protein sequence ID" value="ABK53143.1"/>
    <property type="molecule type" value="Genomic_DNA"/>
</dbReference>
<evidence type="ECO:0000259" key="16">
    <source>
        <dbReference type="PROSITE" id="PS52029"/>
    </source>
</evidence>
<dbReference type="KEGG" id="ace:Acel_1371"/>
<keyword evidence="4" id="KW-0732">Signal</keyword>
<evidence type="ECO:0000256" key="2">
    <source>
        <dbReference type="ARBA" id="ARBA00022475"/>
    </source>
</evidence>
<keyword evidence="11 13" id="KW-0961">Cell wall biogenesis/degradation</keyword>
<comment type="pathway">
    <text evidence="1 13">Cell wall biogenesis; peptidoglycan biosynthesis.</text>
</comment>
<feature type="domain" description="L,D-TPase catalytic" evidence="16">
    <location>
        <begin position="286"/>
        <end position="411"/>
    </location>
</feature>
<dbReference type="GO" id="GO:0071972">
    <property type="term" value="F:peptidoglycan L,D-transpeptidase activity"/>
    <property type="evidence" value="ECO:0007669"/>
    <property type="project" value="TreeGrafter"/>
</dbReference>
<dbReference type="InterPro" id="IPR005490">
    <property type="entry name" value="LD_TPept_cat_dom"/>
</dbReference>
<keyword evidence="15" id="KW-0812">Transmembrane</keyword>